<comment type="caution">
    <text evidence="1">The sequence shown here is derived from an EMBL/GenBank/DDBJ whole genome shotgun (WGS) entry which is preliminary data.</text>
</comment>
<gene>
    <name evidence="1" type="ORF">IAC47_03245</name>
</gene>
<dbReference type="InterPro" id="IPR037171">
    <property type="entry name" value="NagB/RpiA_transferase-like"/>
</dbReference>
<dbReference type="SUPFAM" id="SSF100950">
    <property type="entry name" value="NagB/RpiA/CoA transferase-like"/>
    <property type="match status" value="1"/>
</dbReference>
<reference evidence="1" key="1">
    <citation type="journal article" date="2021" name="PeerJ">
        <title>Extensive microbial diversity within the chicken gut microbiome revealed by metagenomics and culture.</title>
        <authorList>
            <person name="Gilroy R."/>
            <person name="Ravi A."/>
            <person name="Getino M."/>
            <person name="Pursley I."/>
            <person name="Horton D.L."/>
            <person name="Alikhan N.F."/>
            <person name="Baker D."/>
            <person name="Gharbi K."/>
            <person name="Hall N."/>
            <person name="Watson M."/>
            <person name="Adriaenssens E.M."/>
            <person name="Foster-Nyarko E."/>
            <person name="Jarju S."/>
            <person name="Secka A."/>
            <person name="Antonio M."/>
            <person name="Oren A."/>
            <person name="Chaudhuri R.R."/>
            <person name="La Ragione R."/>
            <person name="Hildebrand F."/>
            <person name="Pallen M.J."/>
        </authorList>
    </citation>
    <scope>NUCLEOTIDE SEQUENCE</scope>
    <source>
        <strain evidence="1">Gambia16-930</strain>
    </source>
</reference>
<dbReference type="Gene3D" id="3.40.50.10420">
    <property type="entry name" value="NagB/RpiA/CoA transferase-like"/>
    <property type="match status" value="1"/>
</dbReference>
<protein>
    <submittedName>
        <fullName evidence="1">Uncharacterized protein</fullName>
    </submittedName>
</protein>
<dbReference type="Proteomes" id="UP000824267">
    <property type="component" value="Unassembled WGS sequence"/>
</dbReference>
<name>A0A9D1RFQ4_9BACT</name>
<evidence type="ECO:0000313" key="1">
    <source>
        <dbReference type="EMBL" id="HIW87273.1"/>
    </source>
</evidence>
<proteinExistence type="predicted"/>
<evidence type="ECO:0000313" key="2">
    <source>
        <dbReference type="Proteomes" id="UP000824267"/>
    </source>
</evidence>
<organism evidence="1 2">
    <name type="scientific">Candidatus Onthomorpha intestinigallinarum</name>
    <dbReference type="NCBI Taxonomy" id="2840880"/>
    <lineage>
        <taxon>Bacteria</taxon>
        <taxon>Pseudomonadati</taxon>
        <taxon>Bacteroidota</taxon>
        <taxon>Bacteroidia</taxon>
        <taxon>Bacteroidales</taxon>
        <taxon>Candidatus Onthomorpha</taxon>
    </lineage>
</organism>
<dbReference type="EMBL" id="DXGG01000112">
    <property type="protein sequence ID" value="HIW87273.1"/>
    <property type="molecule type" value="Genomic_DNA"/>
</dbReference>
<accession>A0A9D1RFQ4</accession>
<dbReference type="InterPro" id="IPR024185">
    <property type="entry name" value="FTHF_cligase-like_sf"/>
</dbReference>
<dbReference type="AlphaFoldDB" id="A0A9D1RFQ4"/>
<reference evidence="1" key="2">
    <citation type="submission" date="2021-04" db="EMBL/GenBank/DDBJ databases">
        <authorList>
            <person name="Gilroy R."/>
        </authorList>
    </citation>
    <scope>NUCLEOTIDE SEQUENCE</scope>
    <source>
        <strain evidence="1">Gambia16-930</strain>
    </source>
</reference>
<sequence>MRSSSEKEKVLKLLRDAQLERDNSAEQSGEAAQPLYKISKQDMITVFAEKFSEGNGKFFYCRTGQELVASLKNLIEYRQWKNVVSFSENLQSYLAGIGLQTNIDDEHTTVGITLCHALMARTGSIIITSEQGVGTHLKRFTPILIMIAFASQLCDDYGIILDTLHQKRPQWVLNIKSGDLVQEEIREMYMFLMDA</sequence>